<proteinExistence type="predicted"/>
<dbReference type="Proteomes" id="UP000697710">
    <property type="component" value="Unassembled WGS sequence"/>
</dbReference>
<name>A0A956LYR6_UNCEI</name>
<dbReference type="EMBL" id="JAGQHR010000213">
    <property type="protein sequence ID" value="MCA9727683.1"/>
    <property type="molecule type" value="Genomic_DNA"/>
</dbReference>
<reference evidence="1" key="2">
    <citation type="journal article" date="2021" name="Microbiome">
        <title>Successional dynamics and alternative stable states in a saline activated sludge microbial community over 9 years.</title>
        <authorList>
            <person name="Wang Y."/>
            <person name="Ye J."/>
            <person name="Ju F."/>
            <person name="Liu L."/>
            <person name="Boyd J.A."/>
            <person name="Deng Y."/>
            <person name="Parks D.H."/>
            <person name="Jiang X."/>
            <person name="Yin X."/>
            <person name="Woodcroft B.J."/>
            <person name="Tyson G.W."/>
            <person name="Hugenholtz P."/>
            <person name="Polz M.F."/>
            <person name="Zhang T."/>
        </authorList>
    </citation>
    <scope>NUCLEOTIDE SEQUENCE</scope>
    <source>
        <strain evidence="1">HKST-UBA01</strain>
    </source>
</reference>
<dbReference type="PROSITE" id="PS51257">
    <property type="entry name" value="PROKAR_LIPOPROTEIN"/>
    <property type="match status" value="1"/>
</dbReference>
<evidence type="ECO:0000313" key="2">
    <source>
        <dbReference type="Proteomes" id="UP000697710"/>
    </source>
</evidence>
<evidence type="ECO:0000313" key="1">
    <source>
        <dbReference type="EMBL" id="MCA9727683.1"/>
    </source>
</evidence>
<organism evidence="1 2">
    <name type="scientific">Eiseniibacteriota bacterium</name>
    <dbReference type="NCBI Taxonomy" id="2212470"/>
    <lineage>
        <taxon>Bacteria</taxon>
        <taxon>Candidatus Eiseniibacteriota</taxon>
    </lineage>
</organism>
<accession>A0A956LYR6</accession>
<reference evidence="1" key="1">
    <citation type="submission" date="2020-04" db="EMBL/GenBank/DDBJ databases">
        <authorList>
            <person name="Zhang T."/>
        </authorList>
    </citation>
    <scope>NUCLEOTIDE SEQUENCE</scope>
    <source>
        <strain evidence="1">HKST-UBA01</strain>
    </source>
</reference>
<sequence length="267" mass="28525">MIMRGRVWRWGAVMVFVAASFVGCGDDEKGGEPAAEPVIVRGAGADAAAIAGFVQQYRDVLGDDNGGEPGTRGTSGYRELNWDSLPDEVCAPNACPSDIFNAPTAPRARGIVLHTSGQALMVSADSDNPTGTAPRFGNLNAHYPDAFKTYSPERLFSPVGSNLVEITFFVPGSSTPATVRGFGAVYCDVDTHHTAFEYFDRNGNSLGEFETPISNNGLSFLGVVFDEPIVYRVEVRYGTSVLGPDDGQDTDVAVMDNFIFAEPQPIP</sequence>
<protein>
    <submittedName>
        <fullName evidence="1">Uncharacterized protein</fullName>
    </submittedName>
</protein>
<dbReference type="AlphaFoldDB" id="A0A956LYR6"/>
<comment type="caution">
    <text evidence="1">The sequence shown here is derived from an EMBL/GenBank/DDBJ whole genome shotgun (WGS) entry which is preliminary data.</text>
</comment>
<gene>
    <name evidence="1" type="ORF">KC729_08365</name>
</gene>